<reference evidence="1 2" key="1">
    <citation type="journal article" date="2016" name="Int. J. Syst. Evol. Microbiol.">
        <title>Nocardioides albidus sp. nov., an actinobacterium isolated from garden soil.</title>
        <authorList>
            <person name="Singh H."/>
            <person name="Du J."/>
            <person name="Trinh H."/>
            <person name="Won K."/>
            <person name="Yang J.E."/>
            <person name="Yin C."/>
            <person name="Kook M."/>
            <person name="Yi T.H."/>
        </authorList>
    </citation>
    <scope>NUCLEOTIDE SEQUENCE [LARGE SCALE GENOMIC DNA]</scope>
    <source>
        <strain evidence="1 2">CCTCC AB 2015297</strain>
    </source>
</reference>
<dbReference type="AlphaFoldDB" id="A0A5C4WMG8"/>
<comment type="caution">
    <text evidence="1">The sequence shown here is derived from an EMBL/GenBank/DDBJ whole genome shotgun (WGS) entry which is preliminary data.</text>
</comment>
<dbReference type="Proteomes" id="UP000313231">
    <property type="component" value="Unassembled WGS sequence"/>
</dbReference>
<organism evidence="1 2">
    <name type="scientific">Nocardioides albidus</name>
    <dbReference type="NCBI Taxonomy" id="1517589"/>
    <lineage>
        <taxon>Bacteria</taxon>
        <taxon>Bacillati</taxon>
        <taxon>Actinomycetota</taxon>
        <taxon>Actinomycetes</taxon>
        <taxon>Propionibacteriales</taxon>
        <taxon>Nocardioidaceae</taxon>
        <taxon>Nocardioides</taxon>
    </lineage>
</organism>
<dbReference type="EMBL" id="VDMP01000012">
    <property type="protein sequence ID" value="TNM49504.1"/>
    <property type="molecule type" value="Genomic_DNA"/>
</dbReference>
<evidence type="ECO:0000313" key="1">
    <source>
        <dbReference type="EMBL" id="TNM49504.1"/>
    </source>
</evidence>
<accession>A0A5C4WMG8</accession>
<evidence type="ECO:0008006" key="3">
    <source>
        <dbReference type="Google" id="ProtNLM"/>
    </source>
</evidence>
<proteinExistence type="predicted"/>
<dbReference type="OrthoDB" id="3771067at2"/>
<evidence type="ECO:0000313" key="2">
    <source>
        <dbReference type="Proteomes" id="UP000313231"/>
    </source>
</evidence>
<keyword evidence="2" id="KW-1185">Reference proteome</keyword>
<dbReference type="RefSeq" id="WP_139621058.1">
    <property type="nucleotide sequence ID" value="NZ_VDMP01000012.1"/>
</dbReference>
<gene>
    <name evidence="1" type="ORF">FHP29_01215</name>
</gene>
<sequence>MVLRTRHMTPPSVDPRRPGLVWPVAIDPAGITGPTPAQARGPAWVAGPRGLHLPAGLDPSNSTDQRIVTGAALLPPGGAVTGWAALRWAGARHLDGWRGRVELPVALAVPRPPIRARAGIDVTTQAALLDRVVEVDGLTLSPHAGSVAYAVRCALSLDEAVALIDRACAADLVSLAEMTQWADRSGGGRWVSRLRTAIGLAEENCWSPKETTLRLVCQRLALGELVCNRPVFDLAGSHLGTPDLLAVDVGLVLEYDSLLHLDAARRGVDVNREAVFRRAGLEYVEMVTADLRDPTDFRRRTLDARERARLMNAERRWTLTPPPRWVETHTVDRRRALTAYERMRFLRWQAG</sequence>
<name>A0A5C4WMG8_9ACTN</name>
<protein>
    <recommendedName>
        <fullName evidence="3">AbiEi antitoxin C-terminal domain-containing protein</fullName>
    </recommendedName>
</protein>